<evidence type="ECO:0000259" key="17">
    <source>
        <dbReference type="Pfam" id="PF00593"/>
    </source>
</evidence>
<evidence type="ECO:0000256" key="10">
    <source>
        <dbReference type="ARBA" id="ARBA00023077"/>
    </source>
</evidence>
<evidence type="ECO:0000259" key="18">
    <source>
        <dbReference type="Pfam" id="PF07715"/>
    </source>
</evidence>
<dbReference type="Pfam" id="PF07715">
    <property type="entry name" value="Plug"/>
    <property type="match status" value="1"/>
</dbReference>
<feature type="domain" description="TonB-dependent receptor-like beta-barrel" evidence="17">
    <location>
        <begin position="246"/>
        <end position="680"/>
    </location>
</feature>
<keyword evidence="8" id="KW-0408">Iron</keyword>
<sequence>MRLSLLPITIRHIITIGLVSSSISAMATTPPLISSEPLPTVRLDAITVYGETYRTTATKTTLPPSQAPMSYHRIEQNTLKQRQADSVSSALRYEAGVDTENRGTVSIFDEYNIRGFKNYSNFYDGMRLPYDGTWNLMPQVDAYATEAIEILKGPASSLYGFNQPGGMVNQVAKTPKSSPQHEIRLRTGTHNLKEVGIDSTSKLSDDINYRMVALVRKKDGQMQDTKEKRTLINPSLIWRPNDDISVLASVYYQNDPNMLPSTPLPSLGTLYNASYGKLGANAYAGDHWNHFSKKVFMPSQTINWQINDALKFKHILRHTNAKAQQKNTYHQGFVQGSDSKLNRTAYTTDENMTNWSTDNQLAYDLFIKDSSHNLLLGVDYQKTNSTAKYADAMYQGVPTIDLAQPDHGLFSKTNLNLTGYQQKDDIKQKQLGVYLQDEMQWNNLTVVAGLRRDNYESVTNTQTANNTHKTTINQANKTSGRLAGIYHFNHGLSPYASYSQSFQPLVGNNFVTNKPFEPTTANQFEVGVKYASTDNKTKASLAAFDITKKNEKVAAVDWTKQTQTGETTSKGFEISADHHFNDWLHAGLSYGYVDAKISKDEFNPQLVGNRPQQVAKHTASLWTTITPNDKTLLNVGIRHQAGMQVDRQNSDTLPSVTLVDLAGSHQISPTLSAGLSVSNLFNKTYVGSCYDKMNCWMGAERQASVSLTANF</sequence>
<evidence type="ECO:0000313" key="19">
    <source>
        <dbReference type="EMBL" id="OAV01656.1"/>
    </source>
</evidence>
<keyword evidence="12 19" id="KW-0675">Receptor</keyword>
<dbReference type="Pfam" id="PF00593">
    <property type="entry name" value="TonB_dep_Rec_b-barrel"/>
    <property type="match status" value="1"/>
</dbReference>
<dbReference type="AlphaFoldDB" id="A0A7Z0UZF9"/>
<keyword evidence="11 14" id="KW-0472">Membrane</keyword>
<reference evidence="19 20" key="1">
    <citation type="journal article" date="2016" name="Genome Biol. Evol.">
        <title>Comparative Genomic Analyses of the Moraxella catarrhalis Serosensitive and Seroresistant Lineages Demonstrate Their Independent Evolution.</title>
        <authorList>
            <person name="Earl J.P."/>
            <person name="de Vries S.P."/>
            <person name="Ahmed A."/>
            <person name="Powell E."/>
            <person name="Schultz M.P."/>
            <person name="Hermans P.W."/>
            <person name="Hill D.J."/>
            <person name="Zhou Z."/>
            <person name="Constantinidou C.I."/>
            <person name="Hu F.Z."/>
            <person name="Bootsma H.J."/>
            <person name="Ehrlich G.D."/>
        </authorList>
    </citation>
    <scope>NUCLEOTIDE SEQUENCE [LARGE SCALE GENOMIC DNA]</scope>
    <source>
        <strain evidence="19 20">Z7574</strain>
    </source>
</reference>
<dbReference type="Gene3D" id="2.170.130.10">
    <property type="entry name" value="TonB-dependent receptor, plug domain"/>
    <property type="match status" value="1"/>
</dbReference>
<dbReference type="GO" id="GO:0015891">
    <property type="term" value="P:siderophore transport"/>
    <property type="evidence" value="ECO:0007669"/>
    <property type="project" value="InterPro"/>
</dbReference>
<comment type="subcellular location">
    <subcellularLocation>
        <location evidence="1 14">Cell outer membrane</location>
        <topology evidence="1 14">Multi-pass membrane protein</topology>
    </subcellularLocation>
</comment>
<dbReference type="NCBIfam" id="TIGR01783">
    <property type="entry name" value="TonB-siderophor"/>
    <property type="match status" value="1"/>
</dbReference>
<organism evidence="19 20">
    <name type="scientific">Moraxella catarrhalis</name>
    <name type="common">Branhamella catarrhalis</name>
    <dbReference type="NCBI Taxonomy" id="480"/>
    <lineage>
        <taxon>Bacteria</taxon>
        <taxon>Pseudomonadati</taxon>
        <taxon>Pseudomonadota</taxon>
        <taxon>Gammaproteobacteria</taxon>
        <taxon>Moraxellales</taxon>
        <taxon>Moraxellaceae</taxon>
        <taxon>Moraxella</taxon>
    </lineage>
</organism>
<dbReference type="InterPro" id="IPR037066">
    <property type="entry name" value="Plug_dom_sf"/>
</dbReference>
<dbReference type="GO" id="GO:0038023">
    <property type="term" value="F:signaling receptor activity"/>
    <property type="evidence" value="ECO:0007669"/>
    <property type="project" value="InterPro"/>
</dbReference>
<dbReference type="CDD" id="cd01347">
    <property type="entry name" value="ligand_gated_channel"/>
    <property type="match status" value="1"/>
</dbReference>
<dbReference type="PROSITE" id="PS52016">
    <property type="entry name" value="TONB_DEPENDENT_REC_3"/>
    <property type="match status" value="1"/>
</dbReference>
<evidence type="ECO:0000256" key="12">
    <source>
        <dbReference type="ARBA" id="ARBA00023170"/>
    </source>
</evidence>
<dbReference type="PANTHER" id="PTHR32552:SF68">
    <property type="entry name" value="FERRICHROME OUTER MEMBRANE TRANSPORTER_PHAGE RECEPTOR"/>
    <property type="match status" value="1"/>
</dbReference>
<evidence type="ECO:0000256" key="3">
    <source>
        <dbReference type="ARBA" id="ARBA00022448"/>
    </source>
</evidence>
<evidence type="ECO:0000256" key="2">
    <source>
        <dbReference type="ARBA" id="ARBA00009810"/>
    </source>
</evidence>
<feature type="short sequence motif" description="TonB C-terminal box" evidence="15">
    <location>
        <begin position="694"/>
        <end position="711"/>
    </location>
</feature>
<name>A0A7Z0UZF9_MORCA</name>
<evidence type="ECO:0000256" key="13">
    <source>
        <dbReference type="ARBA" id="ARBA00023237"/>
    </source>
</evidence>
<dbReference type="InterPro" id="IPR036942">
    <property type="entry name" value="Beta-barrel_TonB_sf"/>
</dbReference>
<comment type="similarity">
    <text evidence="2 14 16">Belongs to the TonB-dependent receptor family.</text>
</comment>
<dbReference type="GO" id="GO:0015344">
    <property type="term" value="F:siderophore uptake transmembrane transporter activity"/>
    <property type="evidence" value="ECO:0007669"/>
    <property type="project" value="TreeGrafter"/>
</dbReference>
<keyword evidence="5" id="KW-0410">Iron transport</keyword>
<evidence type="ECO:0000256" key="8">
    <source>
        <dbReference type="ARBA" id="ARBA00023004"/>
    </source>
</evidence>
<comment type="caution">
    <text evidence="19">The sequence shown here is derived from an EMBL/GenBank/DDBJ whole genome shotgun (WGS) entry which is preliminary data.</text>
</comment>
<dbReference type="InterPro" id="IPR010105">
    <property type="entry name" value="TonB_sidphr_rcpt"/>
</dbReference>
<keyword evidence="6 14" id="KW-0812">Transmembrane</keyword>
<dbReference type="InterPro" id="IPR039426">
    <property type="entry name" value="TonB-dep_rcpt-like"/>
</dbReference>
<evidence type="ECO:0000256" key="6">
    <source>
        <dbReference type="ARBA" id="ARBA00022692"/>
    </source>
</evidence>
<keyword evidence="4 14" id="KW-1134">Transmembrane beta strand</keyword>
<evidence type="ECO:0000256" key="5">
    <source>
        <dbReference type="ARBA" id="ARBA00022496"/>
    </source>
</evidence>
<protein>
    <submittedName>
        <fullName evidence="19">Ferrichrome-iron receptor</fullName>
    </submittedName>
</protein>
<dbReference type="RefSeq" id="WP_064617148.1">
    <property type="nucleotide sequence ID" value="NZ_LXHE01000002.1"/>
</dbReference>
<evidence type="ECO:0000256" key="7">
    <source>
        <dbReference type="ARBA" id="ARBA00022729"/>
    </source>
</evidence>
<evidence type="ECO:0000256" key="16">
    <source>
        <dbReference type="RuleBase" id="RU003357"/>
    </source>
</evidence>
<evidence type="ECO:0000256" key="1">
    <source>
        <dbReference type="ARBA" id="ARBA00004571"/>
    </source>
</evidence>
<evidence type="ECO:0000313" key="20">
    <source>
        <dbReference type="Proteomes" id="UP000078446"/>
    </source>
</evidence>
<keyword evidence="13 14" id="KW-0998">Cell outer membrane</keyword>
<keyword evidence="7" id="KW-0732">Signal</keyword>
<keyword evidence="3 14" id="KW-0813">Transport</keyword>
<evidence type="ECO:0000256" key="9">
    <source>
        <dbReference type="ARBA" id="ARBA00023065"/>
    </source>
</evidence>
<dbReference type="PANTHER" id="PTHR32552">
    <property type="entry name" value="FERRICHROME IRON RECEPTOR-RELATED"/>
    <property type="match status" value="1"/>
</dbReference>
<dbReference type="InterPro" id="IPR012910">
    <property type="entry name" value="Plug_dom"/>
</dbReference>
<evidence type="ECO:0000256" key="15">
    <source>
        <dbReference type="PROSITE-ProRule" id="PRU10144"/>
    </source>
</evidence>
<gene>
    <name evidence="19" type="ORF">AO382_0022</name>
</gene>
<dbReference type="GO" id="GO:0009279">
    <property type="term" value="C:cell outer membrane"/>
    <property type="evidence" value="ECO:0007669"/>
    <property type="project" value="UniProtKB-SubCell"/>
</dbReference>
<proteinExistence type="inferred from homology"/>
<keyword evidence="10 16" id="KW-0798">TonB box</keyword>
<keyword evidence="9" id="KW-0406">Ion transport</keyword>
<evidence type="ECO:0000256" key="14">
    <source>
        <dbReference type="PROSITE-ProRule" id="PRU01360"/>
    </source>
</evidence>
<dbReference type="PROSITE" id="PS01156">
    <property type="entry name" value="TONB_DEPENDENT_REC_2"/>
    <property type="match status" value="1"/>
</dbReference>
<dbReference type="Gene3D" id="2.40.170.20">
    <property type="entry name" value="TonB-dependent receptor, beta-barrel domain"/>
    <property type="match status" value="1"/>
</dbReference>
<dbReference type="EMBL" id="LXHE01000002">
    <property type="protein sequence ID" value="OAV01656.1"/>
    <property type="molecule type" value="Genomic_DNA"/>
</dbReference>
<feature type="domain" description="TonB-dependent receptor plug" evidence="18">
    <location>
        <begin position="65"/>
        <end position="166"/>
    </location>
</feature>
<dbReference type="SUPFAM" id="SSF56935">
    <property type="entry name" value="Porins"/>
    <property type="match status" value="1"/>
</dbReference>
<dbReference type="InterPro" id="IPR000531">
    <property type="entry name" value="Beta-barrel_TonB"/>
</dbReference>
<accession>A0A7Z0UZF9</accession>
<evidence type="ECO:0000256" key="11">
    <source>
        <dbReference type="ARBA" id="ARBA00023136"/>
    </source>
</evidence>
<dbReference type="InterPro" id="IPR010917">
    <property type="entry name" value="TonB_rcpt_CS"/>
</dbReference>
<dbReference type="Proteomes" id="UP000078446">
    <property type="component" value="Unassembled WGS sequence"/>
</dbReference>
<evidence type="ECO:0000256" key="4">
    <source>
        <dbReference type="ARBA" id="ARBA00022452"/>
    </source>
</evidence>